<gene>
    <name evidence="1" type="ORF">WG66_9586</name>
</gene>
<protein>
    <submittedName>
        <fullName evidence="1">Uncharacterized protein</fullName>
    </submittedName>
</protein>
<organism evidence="1 2">
    <name type="scientific">Moniliophthora roreri</name>
    <name type="common">Frosty pod rot fungus</name>
    <name type="synonym">Monilia roreri</name>
    <dbReference type="NCBI Taxonomy" id="221103"/>
    <lineage>
        <taxon>Eukaryota</taxon>
        <taxon>Fungi</taxon>
        <taxon>Dikarya</taxon>
        <taxon>Basidiomycota</taxon>
        <taxon>Agaricomycotina</taxon>
        <taxon>Agaricomycetes</taxon>
        <taxon>Agaricomycetidae</taxon>
        <taxon>Agaricales</taxon>
        <taxon>Marasmiineae</taxon>
        <taxon>Marasmiaceae</taxon>
        <taxon>Moniliophthora</taxon>
    </lineage>
</organism>
<comment type="caution">
    <text evidence="1">The sequence shown here is derived from an EMBL/GenBank/DDBJ whole genome shotgun (WGS) entry which is preliminary data.</text>
</comment>
<dbReference type="Proteomes" id="UP000054988">
    <property type="component" value="Unassembled WGS sequence"/>
</dbReference>
<proteinExistence type="predicted"/>
<evidence type="ECO:0000313" key="2">
    <source>
        <dbReference type="Proteomes" id="UP000054988"/>
    </source>
</evidence>
<reference evidence="1 2" key="1">
    <citation type="submission" date="2015-12" db="EMBL/GenBank/DDBJ databases">
        <title>Draft genome sequence of Moniliophthora roreri, the causal agent of frosty pod rot of cacao.</title>
        <authorList>
            <person name="Aime M.C."/>
            <person name="Diaz-Valderrama J.R."/>
            <person name="Kijpornyongpan T."/>
            <person name="Phillips-Mora W."/>
        </authorList>
    </citation>
    <scope>NUCLEOTIDE SEQUENCE [LARGE SCALE GENOMIC DNA]</scope>
    <source>
        <strain evidence="1 2">MCA 2952</strain>
    </source>
</reference>
<name>A0A0W0FNC4_MONRR</name>
<dbReference type="EMBL" id="LATX01001811">
    <property type="protein sequence ID" value="KTB37827.1"/>
    <property type="molecule type" value="Genomic_DNA"/>
</dbReference>
<accession>A0A0W0FNC4</accession>
<sequence length="11" mass="1284">MLLLSFMMQGL</sequence>
<evidence type="ECO:0000313" key="1">
    <source>
        <dbReference type="EMBL" id="KTB37827.1"/>
    </source>
</evidence>